<evidence type="ECO:0000313" key="1">
    <source>
        <dbReference type="EMBL" id="GFU42398.1"/>
    </source>
</evidence>
<organism evidence="1 2">
    <name type="scientific">Nephila pilipes</name>
    <name type="common">Giant wood spider</name>
    <name type="synonym">Nephila maculata</name>
    <dbReference type="NCBI Taxonomy" id="299642"/>
    <lineage>
        <taxon>Eukaryota</taxon>
        <taxon>Metazoa</taxon>
        <taxon>Ecdysozoa</taxon>
        <taxon>Arthropoda</taxon>
        <taxon>Chelicerata</taxon>
        <taxon>Arachnida</taxon>
        <taxon>Araneae</taxon>
        <taxon>Araneomorphae</taxon>
        <taxon>Entelegynae</taxon>
        <taxon>Araneoidea</taxon>
        <taxon>Nephilidae</taxon>
        <taxon>Nephila</taxon>
    </lineage>
</organism>
<protein>
    <submittedName>
        <fullName evidence="1">Uncharacterized protein</fullName>
    </submittedName>
</protein>
<accession>A0A8X6R0W6</accession>
<evidence type="ECO:0000313" key="2">
    <source>
        <dbReference type="Proteomes" id="UP000887013"/>
    </source>
</evidence>
<dbReference type="Proteomes" id="UP000887013">
    <property type="component" value="Unassembled WGS sequence"/>
</dbReference>
<name>A0A8X6R0W6_NEPPI</name>
<reference evidence="1" key="1">
    <citation type="submission" date="2020-08" db="EMBL/GenBank/DDBJ databases">
        <title>Multicomponent nature underlies the extraordinary mechanical properties of spider dragline silk.</title>
        <authorList>
            <person name="Kono N."/>
            <person name="Nakamura H."/>
            <person name="Mori M."/>
            <person name="Yoshida Y."/>
            <person name="Ohtoshi R."/>
            <person name="Malay A.D."/>
            <person name="Moran D.A.P."/>
            <person name="Tomita M."/>
            <person name="Numata K."/>
            <person name="Arakawa K."/>
        </authorList>
    </citation>
    <scope>NUCLEOTIDE SEQUENCE</scope>
</reference>
<keyword evidence="2" id="KW-1185">Reference proteome</keyword>
<dbReference type="EMBL" id="BMAW01036050">
    <property type="protein sequence ID" value="GFU42398.1"/>
    <property type="molecule type" value="Genomic_DNA"/>
</dbReference>
<sequence>MNVGFDHPAQSYRKMKITLKMLKVGFEHSAQCFRRGLISWAVEEENSVWTPSTGLQRIMCSCIEDEESIGLRCMQLMQAESSMLYRSRLRKEGNLGKSGSER</sequence>
<dbReference type="AlphaFoldDB" id="A0A8X6R0W6"/>
<proteinExistence type="predicted"/>
<gene>
    <name evidence="1" type="ORF">NPIL_220521</name>
</gene>
<comment type="caution">
    <text evidence="1">The sequence shown here is derived from an EMBL/GenBank/DDBJ whole genome shotgun (WGS) entry which is preliminary data.</text>
</comment>